<evidence type="ECO:0000313" key="5">
    <source>
        <dbReference type="EMBL" id="HCO21619.1"/>
    </source>
</evidence>
<comment type="caution">
    <text evidence="5">The sequence shown here is derived from an EMBL/GenBank/DDBJ whole genome shotgun (WGS) entry which is preliminary data.</text>
</comment>
<dbReference type="InterPro" id="IPR036390">
    <property type="entry name" value="WH_DNA-bd_sf"/>
</dbReference>
<gene>
    <name evidence="5" type="ORF">DIT97_00550</name>
</gene>
<keyword evidence="3" id="KW-0238">DNA-binding</keyword>
<proteinExistence type="inferred from homology"/>
<comment type="similarity">
    <text evidence="1">Belongs to the BlaI transcriptional regulatory family.</text>
</comment>
<dbReference type="Pfam" id="PF03965">
    <property type="entry name" value="Penicillinase_R"/>
    <property type="match status" value="1"/>
</dbReference>
<dbReference type="InterPro" id="IPR036388">
    <property type="entry name" value="WH-like_DNA-bd_sf"/>
</dbReference>
<dbReference type="SUPFAM" id="SSF46785">
    <property type="entry name" value="Winged helix' DNA-binding domain"/>
    <property type="match status" value="1"/>
</dbReference>
<keyword evidence="4" id="KW-0804">Transcription</keyword>
<dbReference type="GO" id="GO:0045892">
    <property type="term" value="P:negative regulation of DNA-templated transcription"/>
    <property type="evidence" value="ECO:0007669"/>
    <property type="project" value="InterPro"/>
</dbReference>
<dbReference type="InterPro" id="IPR005650">
    <property type="entry name" value="BlaI_family"/>
</dbReference>
<reference evidence="5 6" key="1">
    <citation type="journal article" date="2018" name="Nat. Biotechnol.">
        <title>A standardized bacterial taxonomy based on genome phylogeny substantially revises the tree of life.</title>
        <authorList>
            <person name="Parks D.H."/>
            <person name="Chuvochina M."/>
            <person name="Waite D.W."/>
            <person name="Rinke C."/>
            <person name="Skarshewski A."/>
            <person name="Chaumeil P.A."/>
            <person name="Hugenholtz P."/>
        </authorList>
    </citation>
    <scope>NUCLEOTIDE SEQUENCE [LARGE SCALE GENOMIC DNA]</scope>
    <source>
        <strain evidence="5">UBA9375</strain>
    </source>
</reference>
<evidence type="ECO:0000256" key="4">
    <source>
        <dbReference type="ARBA" id="ARBA00023163"/>
    </source>
</evidence>
<dbReference type="PIRSF" id="PIRSF019455">
    <property type="entry name" value="CopR_AtkY"/>
    <property type="match status" value="1"/>
</dbReference>
<dbReference type="Gene3D" id="1.10.10.10">
    <property type="entry name" value="Winged helix-like DNA-binding domain superfamily/Winged helix DNA-binding domain"/>
    <property type="match status" value="1"/>
</dbReference>
<dbReference type="Proteomes" id="UP000263642">
    <property type="component" value="Unassembled WGS sequence"/>
</dbReference>
<dbReference type="EMBL" id="DQAY01000008">
    <property type="protein sequence ID" value="HCO21619.1"/>
    <property type="molecule type" value="Genomic_DNA"/>
</dbReference>
<dbReference type="GO" id="GO:0003677">
    <property type="term" value="F:DNA binding"/>
    <property type="evidence" value="ECO:0007669"/>
    <property type="project" value="UniProtKB-KW"/>
</dbReference>
<protein>
    <submittedName>
        <fullName evidence="5">Transcriptional regulator</fullName>
    </submittedName>
</protein>
<organism evidence="5 6">
    <name type="scientific">Gimesia maris</name>
    <dbReference type="NCBI Taxonomy" id="122"/>
    <lineage>
        <taxon>Bacteria</taxon>
        <taxon>Pseudomonadati</taxon>
        <taxon>Planctomycetota</taxon>
        <taxon>Planctomycetia</taxon>
        <taxon>Planctomycetales</taxon>
        <taxon>Planctomycetaceae</taxon>
        <taxon>Gimesia</taxon>
    </lineage>
</organism>
<dbReference type="AlphaFoldDB" id="A0A3D3QYR3"/>
<accession>A0A3D3QYR3</accession>
<evidence type="ECO:0000256" key="3">
    <source>
        <dbReference type="ARBA" id="ARBA00023125"/>
    </source>
</evidence>
<evidence type="ECO:0000256" key="1">
    <source>
        <dbReference type="ARBA" id="ARBA00011046"/>
    </source>
</evidence>
<evidence type="ECO:0000256" key="2">
    <source>
        <dbReference type="ARBA" id="ARBA00023015"/>
    </source>
</evidence>
<sequence length="131" mass="14819">MVNKSRDVTEAELSVLQILWCQGPLTIRGITEILEPQRVDAYYSTVKKLLERLEAKGFVQREAAGIAFAYTATIDRDDLVGRRLQEVAETLCEGSLTPLLTQLAHHQDLSRKQQKVLMDLIDDLAKQNKKP</sequence>
<evidence type="ECO:0000313" key="6">
    <source>
        <dbReference type="Proteomes" id="UP000263642"/>
    </source>
</evidence>
<keyword evidence="2" id="KW-0805">Transcription regulation</keyword>
<name>A0A3D3QYR3_9PLAN</name>